<evidence type="ECO:0000313" key="7">
    <source>
        <dbReference type="EMBL" id="OGC50004.1"/>
    </source>
</evidence>
<comment type="caution">
    <text evidence="7">The sequence shown here is derived from an EMBL/GenBank/DDBJ whole genome shotgun (WGS) entry which is preliminary data.</text>
</comment>
<dbReference type="GO" id="GO:0005840">
    <property type="term" value="C:ribosome"/>
    <property type="evidence" value="ECO:0007669"/>
    <property type="project" value="UniProtKB-KW"/>
</dbReference>
<dbReference type="EMBL" id="MEUT01000041">
    <property type="protein sequence ID" value="OGC50004.1"/>
    <property type="molecule type" value="Genomic_DNA"/>
</dbReference>
<dbReference type="AlphaFoldDB" id="A0A1F4UYH5"/>
<evidence type="ECO:0000256" key="5">
    <source>
        <dbReference type="HAMAP-Rule" id="MF_00374"/>
    </source>
</evidence>
<accession>A0A1F4UYH5</accession>
<name>A0A1F4UYH5_UNCKA</name>
<sequence>MKVADLRNKNEQELKELIQKTRKELEELVTNIIKGKEKNVKKVRPLRKEVARIKTVIGEKVFLREGKNDNA</sequence>
<gene>
    <name evidence="5" type="primary">rpmC</name>
    <name evidence="7" type="ORF">A2W32_03165</name>
</gene>
<dbReference type="GO" id="GO:0003735">
    <property type="term" value="F:structural constituent of ribosome"/>
    <property type="evidence" value="ECO:0007669"/>
    <property type="project" value="InterPro"/>
</dbReference>
<proteinExistence type="inferred from homology"/>
<evidence type="ECO:0000256" key="6">
    <source>
        <dbReference type="SAM" id="Coils"/>
    </source>
</evidence>
<dbReference type="Pfam" id="PF00831">
    <property type="entry name" value="Ribosomal_L29"/>
    <property type="match status" value="1"/>
</dbReference>
<protein>
    <recommendedName>
        <fullName evidence="4 5">Large ribosomal subunit protein uL29</fullName>
    </recommendedName>
</protein>
<dbReference type="STRING" id="1802610.A2W32_03165"/>
<dbReference type="HAMAP" id="MF_00374">
    <property type="entry name" value="Ribosomal_uL29"/>
    <property type="match status" value="1"/>
</dbReference>
<dbReference type="NCBIfam" id="TIGR00012">
    <property type="entry name" value="L29"/>
    <property type="match status" value="1"/>
</dbReference>
<dbReference type="GO" id="GO:0006412">
    <property type="term" value="P:translation"/>
    <property type="evidence" value="ECO:0007669"/>
    <property type="project" value="UniProtKB-UniRule"/>
</dbReference>
<dbReference type="SUPFAM" id="SSF46561">
    <property type="entry name" value="Ribosomal protein L29 (L29p)"/>
    <property type="match status" value="1"/>
</dbReference>
<reference evidence="7 8" key="1">
    <citation type="journal article" date="2016" name="Nat. Commun.">
        <title>Thousands of microbial genomes shed light on interconnected biogeochemical processes in an aquifer system.</title>
        <authorList>
            <person name="Anantharaman K."/>
            <person name="Brown C.T."/>
            <person name="Hug L.A."/>
            <person name="Sharon I."/>
            <person name="Castelle C.J."/>
            <person name="Probst A.J."/>
            <person name="Thomas B.C."/>
            <person name="Singh A."/>
            <person name="Wilkins M.J."/>
            <person name="Karaoz U."/>
            <person name="Brodie E.L."/>
            <person name="Williams K.H."/>
            <person name="Hubbard S.S."/>
            <person name="Banfield J.F."/>
        </authorList>
    </citation>
    <scope>NUCLEOTIDE SEQUENCE [LARGE SCALE GENOMIC DNA]</scope>
</reference>
<dbReference type="Gene3D" id="1.10.287.310">
    <property type="match status" value="1"/>
</dbReference>
<feature type="coiled-coil region" evidence="6">
    <location>
        <begin position="3"/>
        <end position="38"/>
    </location>
</feature>
<dbReference type="InterPro" id="IPR036049">
    <property type="entry name" value="Ribosomal_uL29_sf"/>
</dbReference>
<keyword evidence="6" id="KW-0175">Coiled coil</keyword>
<organism evidence="7 8">
    <name type="scientific">candidate division WWE3 bacterium RBG_16_37_10</name>
    <dbReference type="NCBI Taxonomy" id="1802610"/>
    <lineage>
        <taxon>Bacteria</taxon>
        <taxon>Katanobacteria</taxon>
    </lineage>
</organism>
<evidence type="ECO:0000256" key="3">
    <source>
        <dbReference type="ARBA" id="ARBA00023274"/>
    </source>
</evidence>
<dbReference type="InterPro" id="IPR001854">
    <property type="entry name" value="Ribosomal_uL29"/>
</dbReference>
<keyword evidence="3 5" id="KW-0687">Ribonucleoprotein</keyword>
<dbReference type="GO" id="GO:1990904">
    <property type="term" value="C:ribonucleoprotein complex"/>
    <property type="evidence" value="ECO:0007669"/>
    <property type="project" value="UniProtKB-KW"/>
</dbReference>
<evidence type="ECO:0000256" key="1">
    <source>
        <dbReference type="ARBA" id="ARBA00009254"/>
    </source>
</evidence>
<evidence type="ECO:0000313" key="8">
    <source>
        <dbReference type="Proteomes" id="UP000177371"/>
    </source>
</evidence>
<keyword evidence="2 5" id="KW-0689">Ribosomal protein</keyword>
<comment type="similarity">
    <text evidence="1 5">Belongs to the universal ribosomal protein uL29 family.</text>
</comment>
<dbReference type="Proteomes" id="UP000177371">
    <property type="component" value="Unassembled WGS sequence"/>
</dbReference>
<evidence type="ECO:0000256" key="4">
    <source>
        <dbReference type="ARBA" id="ARBA00035204"/>
    </source>
</evidence>
<evidence type="ECO:0000256" key="2">
    <source>
        <dbReference type="ARBA" id="ARBA00022980"/>
    </source>
</evidence>